<accession>A0ABW3TEA1</accession>
<feature type="domain" description="Major facilitator superfamily (MFS) profile" evidence="9">
    <location>
        <begin position="32"/>
        <end position="427"/>
    </location>
</feature>
<evidence type="ECO:0000256" key="6">
    <source>
        <dbReference type="ARBA" id="ARBA00022989"/>
    </source>
</evidence>
<dbReference type="CDD" id="cd17388">
    <property type="entry name" value="MFS_TetA"/>
    <property type="match status" value="1"/>
</dbReference>
<comment type="similarity">
    <text evidence="3">Belongs to the major facilitator superfamily. TCR/Tet family.</text>
</comment>
<feature type="transmembrane region" description="Helical" evidence="8">
    <location>
        <begin position="271"/>
        <end position="296"/>
    </location>
</feature>
<organism evidence="10 11">
    <name type="scientific">Seohaeicola saemankumensis</name>
    <dbReference type="NCBI Taxonomy" id="481181"/>
    <lineage>
        <taxon>Bacteria</taxon>
        <taxon>Pseudomonadati</taxon>
        <taxon>Pseudomonadota</taxon>
        <taxon>Alphaproteobacteria</taxon>
        <taxon>Rhodobacterales</taxon>
        <taxon>Roseobacteraceae</taxon>
        <taxon>Seohaeicola</taxon>
    </lineage>
</organism>
<keyword evidence="7 8" id="KW-0472">Membrane</keyword>
<evidence type="ECO:0000256" key="7">
    <source>
        <dbReference type="ARBA" id="ARBA00023136"/>
    </source>
</evidence>
<evidence type="ECO:0000256" key="8">
    <source>
        <dbReference type="SAM" id="Phobius"/>
    </source>
</evidence>
<comment type="function">
    <text evidence="1">Resistance to tetracycline by an active tetracycline efflux. This is an energy-dependent process that decreases the accumulation of the antibiotic in whole cells. This protein functions as a metal-tetracycline/H(+) antiporter.</text>
</comment>
<dbReference type="RefSeq" id="WP_380793319.1">
    <property type="nucleotide sequence ID" value="NZ_JBHTKR010000005.1"/>
</dbReference>
<dbReference type="InterPro" id="IPR011701">
    <property type="entry name" value="MFS"/>
</dbReference>
<evidence type="ECO:0000256" key="3">
    <source>
        <dbReference type="ARBA" id="ARBA00007520"/>
    </source>
</evidence>
<dbReference type="PANTHER" id="PTHR23504">
    <property type="entry name" value="MAJOR FACILITATOR SUPERFAMILY DOMAIN-CONTAINING PROTEIN 10"/>
    <property type="match status" value="1"/>
</dbReference>
<dbReference type="InterPro" id="IPR020846">
    <property type="entry name" value="MFS_dom"/>
</dbReference>
<gene>
    <name evidence="10" type="ORF">ACFQ3C_12550</name>
</gene>
<comment type="caution">
    <text evidence="10">The sequence shown here is derived from an EMBL/GenBank/DDBJ whole genome shotgun (WGS) entry which is preliminary data.</text>
</comment>
<keyword evidence="6 8" id="KW-1133">Transmembrane helix</keyword>
<dbReference type="SUPFAM" id="SSF103473">
    <property type="entry name" value="MFS general substrate transporter"/>
    <property type="match status" value="1"/>
</dbReference>
<dbReference type="PRINTS" id="PR01035">
    <property type="entry name" value="TCRTETA"/>
</dbReference>
<feature type="transmembrane region" description="Helical" evidence="8">
    <location>
        <begin position="103"/>
        <end position="126"/>
    </location>
</feature>
<dbReference type="InterPro" id="IPR001958">
    <property type="entry name" value="Tet-R_TetA/multi-R_MdtG-like"/>
</dbReference>
<protein>
    <submittedName>
        <fullName evidence="10">TCR/Tet family MFS transporter</fullName>
    </submittedName>
</protein>
<name>A0ABW3TEA1_9RHOB</name>
<comment type="subcellular location">
    <subcellularLocation>
        <location evidence="2">Membrane</location>
        <topology evidence="2">Multi-pass membrane protein</topology>
    </subcellularLocation>
</comment>
<evidence type="ECO:0000256" key="4">
    <source>
        <dbReference type="ARBA" id="ARBA00022448"/>
    </source>
</evidence>
<evidence type="ECO:0000259" key="9">
    <source>
        <dbReference type="PROSITE" id="PS50850"/>
    </source>
</evidence>
<dbReference type="Pfam" id="PF07690">
    <property type="entry name" value="MFS_1"/>
    <property type="match status" value="1"/>
</dbReference>
<dbReference type="Proteomes" id="UP001597151">
    <property type="component" value="Unassembled WGS sequence"/>
</dbReference>
<dbReference type="PROSITE" id="PS50850">
    <property type="entry name" value="MFS"/>
    <property type="match status" value="1"/>
</dbReference>
<feature type="transmembrane region" description="Helical" evidence="8">
    <location>
        <begin position="161"/>
        <end position="183"/>
    </location>
</feature>
<feature type="transmembrane region" description="Helical" evidence="8">
    <location>
        <begin position="189"/>
        <end position="209"/>
    </location>
</feature>
<reference evidence="11" key="1">
    <citation type="journal article" date="2019" name="Int. J. Syst. Evol. Microbiol.">
        <title>The Global Catalogue of Microorganisms (GCM) 10K type strain sequencing project: providing services to taxonomists for standard genome sequencing and annotation.</title>
        <authorList>
            <consortium name="The Broad Institute Genomics Platform"/>
            <consortium name="The Broad Institute Genome Sequencing Center for Infectious Disease"/>
            <person name="Wu L."/>
            <person name="Ma J."/>
        </authorList>
    </citation>
    <scope>NUCLEOTIDE SEQUENCE [LARGE SCALE GENOMIC DNA]</scope>
    <source>
        <strain evidence="11">CCUG 55328</strain>
    </source>
</reference>
<feature type="transmembrane region" description="Helical" evidence="8">
    <location>
        <begin position="308"/>
        <end position="326"/>
    </location>
</feature>
<keyword evidence="5 8" id="KW-0812">Transmembrane</keyword>
<dbReference type="Gene3D" id="1.20.1250.20">
    <property type="entry name" value="MFS general substrate transporter like domains"/>
    <property type="match status" value="1"/>
</dbReference>
<feature type="transmembrane region" description="Helical" evidence="8">
    <location>
        <begin position="365"/>
        <end position="384"/>
    </location>
</feature>
<dbReference type="InterPro" id="IPR036259">
    <property type="entry name" value="MFS_trans_sf"/>
</dbReference>
<evidence type="ECO:0000313" key="11">
    <source>
        <dbReference type="Proteomes" id="UP001597151"/>
    </source>
</evidence>
<sequence length="428" mass="45273">MTLALAAGLSLPDRRDYPWSVQKTRKLPMRLPVLFILITVVIDAMGIGLILPVMPDLIRETTGGSLAQAAVWGGILSTAFAAMQFLFGPILGALSDRFGRRPVLLTSLLVMAADYLVMALAGSIWLLLAGRIVGGITAATHSTASAYMADISQPHEKARNFGLIGAAFGVGFVLGPVIGGLLAEWGTRAPFIAAALLALANAGFGWLVLRETVTDRIRRPFTWRRANPFGAIRAVSRLAGVGTLIWVYFLYHFATVVYPAIWAYFTAERFGWSPGLIGISLAVYGLSLAVVQGTLIGPAIRAFGEARTVLLGLVIEVVSLVILGFISSGVLLLLLIPVTALGAIGLPALQGILSRAVADNAQGELQGVLTSLTAVAMVLAPLVMTQTFASFTRAEAALYLPGAPFLLSAAIMALATVIYQLRGRRIAH</sequence>
<feature type="transmembrane region" description="Helical" evidence="8">
    <location>
        <begin position="66"/>
        <end position="91"/>
    </location>
</feature>
<feature type="transmembrane region" description="Helical" evidence="8">
    <location>
        <begin position="332"/>
        <end position="353"/>
    </location>
</feature>
<feature type="transmembrane region" description="Helical" evidence="8">
    <location>
        <begin position="396"/>
        <end position="419"/>
    </location>
</feature>
<proteinExistence type="inferred from homology"/>
<feature type="transmembrane region" description="Helical" evidence="8">
    <location>
        <begin position="33"/>
        <end position="54"/>
    </location>
</feature>
<evidence type="ECO:0000256" key="1">
    <source>
        <dbReference type="ARBA" id="ARBA00003279"/>
    </source>
</evidence>
<evidence type="ECO:0000256" key="5">
    <source>
        <dbReference type="ARBA" id="ARBA00022692"/>
    </source>
</evidence>
<keyword evidence="11" id="KW-1185">Reference proteome</keyword>
<dbReference type="EMBL" id="JBHTKR010000005">
    <property type="protein sequence ID" value="MFD1195495.1"/>
    <property type="molecule type" value="Genomic_DNA"/>
</dbReference>
<evidence type="ECO:0000256" key="2">
    <source>
        <dbReference type="ARBA" id="ARBA00004141"/>
    </source>
</evidence>
<evidence type="ECO:0000313" key="10">
    <source>
        <dbReference type="EMBL" id="MFD1195495.1"/>
    </source>
</evidence>
<dbReference type="PROSITE" id="PS00216">
    <property type="entry name" value="SUGAR_TRANSPORT_1"/>
    <property type="match status" value="1"/>
</dbReference>
<dbReference type="InterPro" id="IPR005829">
    <property type="entry name" value="Sugar_transporter_CS"/>
</dbReference>
<keyword evidence="4" id="KW-0813">Transport</keyword>
<dbReference type="PANTHER" id="PTHR23504:SF15">
    <property type="entry name" value="MAJOR FACILITATOR SUPERFAMILY (MFS) PROFILE DOMAIN-CONTAINING PROTEIN"/>
    <property type="match status" value="1"/>
</dbReference>
<feature type="transmembrane region" description="Helical" evidence="8">
    <location>
        <begin position="132"/>
        <end position="149"/>
    </location>
</feature>